<dbReference type="RefSeq" id="WP_395810660.1">
    <property type="nucleotide sequence ID" value="NZ_CP043494.1"/>
</dbReference>
<dbReference type="Proteomes" id="UP001611383">
    <property type="component" value="Chromosome"/>
</dbReference>
<accession>A0ABY9X6D5</accession>
<dbReference type="PROSITE" id="PS51257">
    <property type="entry name" value="PROKAR_LIPOPROTEIN"/>
    <property type="match status" value="1"/>
</dbReference>
<evidence type="ECO:0000313" key="2">
    <source>
        <dbReference type="EMBL" id="WNG50958.1"/>
    </source>
</evidence>
<gene>
    <name evidence="2" type="ORF">F0U60_47635</name>
</gene>
<sequence>MRLRNLPLVLTVVLSSCALFQKPAPQEDTSIRFPNFHEHFATTLGEQGKPYELDGVTLRALTIAANDFIPPKGRDRQCWEKQESHRYRVIRQGDIIFVRISTDQAACDHKVLVLDAGAMYAISAEGRILRRLFDGEPENLSPASHDAGEQESQGIPVPDSQVGTTSAETAPDLPASWFDGGTPDAG</sequence>
<evidence type="ECO:0000313" key="3">
    <source>
        <dbReference type="Proteomes" id="UP001611383"/>
    </source>
</evidence>
<evidence type="ECO:0000256" key="1">
    <source>
        <dbReference type="SAM" id="MobiDB-lite"/>
    </source>
</evidence>
<proteinExistence type="predicted"/>
<reference evidence="2 3" key="1">
    <citation type="submission" date="2019-08" db="EMBL/GenBank/DDBJ databases">
        <title>Archangium and Cystobacter genomes.</title>
        <authorList>
            <person name="Chen I.-C.K."/>
            <person name="Wielgoss S."/>
        </authorList>
    </citation>
    <scope>NUCLEOTIDE SEQUENCE [LARGE SCALE GENOMIC DNA]</scope>
    <source>
        <strain evidence="2 3">Cbm 6</strain>
    </source>
</reference>
<protein>
    <recommendedName>
        <fullName evidence="4">Lipoprotein</fullName>
    </recommendedName>
</protein>
<feature type="region of interest" description="Disordered" evidence="1">
    <location>
        <begin position="137"/>
        <end position="186"/>
    </location>
</feature>
<keyword evidence="3" id="KW-1185">Reference proteome</keyword>
<name>A0ABY9X6D5_9BACT</name>
<evidence type="ECO:0008006" key="4">
    <source>
        <dbReference type="Google" id="ProtNLM"/>
    </source>
</evidence>
<organism evidence="2 3">
    <name type="scientific">Archangium minus</name>
    <dbReference type="NCBI Taxonomy" id="83450"/>
    <lineage>
        <taxon>Bacteria</taxon>
        <taxon>Pseudomonadati</taxon>
        <taxon>Myxococcota</taxon>
        <taxon>Myxococcia</taxon>
        <taxon>Myxococcales</taxon>
        <taxon>Cystobacterineae</taxon>
        <taxon>Archangiaceae</taxon>
        <taxon>Archangium</taxon>
    </lineage>
</organism>
<dbReference type="EMBL" id="CP043494">
    <property type="protein sequence ID" value="WNG50958.1"/>
    <property type="molecule type" value="Genomic_DNA"/>
</dbReference>